<dbReference type="EMBL" id="CP104064">
    <property type="protein sequence ID" value="WAH36854.1"/>
    <property type="molecule type" value="Genomic_DNA"/>
</dbReference>
<keyword evidence="11" id="KW-1185">Reference proteome</keyword>
<dbReference type="Proteomes" id="UP001164803">
    <property type="component" value="Chromosome"/>
</dbReference>
<organism evidence="10 11">
    <name type="scientific">Alicyclobacillus dauci</name>
    <dbReference type="NCBI Taxonomy" id="1475485"/>
    <lineage>
        <taxon>Bacteria</taxon>
        <taxon>Bacillati</taxon>
        <taxon>Bacillota</taxon>
        <taxon>Bacilli</taxon>
        <taxon>Bacillales</taxon>
        <taxon>Alicyclobacillaceae</taxon>
        <taxon>Alicyclobacillus</taxon>
    </lineage>
</organism>
<dbReference type="InterPro" id="IPR036097">
    <property type="entry name" value="HisK_dim/P_sf"/>
</dbReference>
<dbReference type="SMART" id="SM00388">
    <property type="entry name" value="HisKA"/>
    <property type="match status" value="1"/>
</dbReference>
<keyword evidence="6" id="KW-0418">Kinase</keyword>
<dbReference type="CDD" id="cd00082">
    <property type="entry name" value="HisKA"/>
    <property type="match status" value="1"/>
</dbReference>
<gene>
    <name evidence="10" type="ORF">NZD86_22240</name>
</gene>
<evidence type="ECO:0000256" key="5">
    <source>
        <dbReference type="ARBA" id="ARBA00022741"/>
    </source>
</evidence>
<dbReference type="SUPFAM" id="SSF55874">
    <property type="entry name" value="ATPase domain of HSP90 chaperone/DNA topoisomerase II/histidine kinase"/>
    <property type="match status" value="1"/>
</dbReference>
<dbReference type="Gene3D" id="1.10.287.130">
    <property type="match status" value="1"/>
</dbReference>
<evidence type="ECO:0000256" key="2">
    <source>
        <dbReference type="ARBA" id="ARBA00012438"/>
    </source>
</evidence>
<evidence type="ECO:0000256" key="1">
    <source>
        <dbReference type="ARBA" id="ARBA00000085"/>
    </source>
</evidence>
<dbReference type="InterPro" id="IPR003661">
    <property type="entry name" value="HisK_dim/P_dom"/>
</dbReference>
<dbReference type="InterPro" id="IPR003594">
    <property type="entry name" value="HATPase_dom"/>
</dbReference>
<dbReference type="PANTHER" id="PTHR43065:SF10">
    <property type="entry name" value="PEROXIDE STRESS-ACTIVATED HISTIDINE KINASE MAK3"/>
    <property type="match status" value="1"/>
</dbReference>
<evidence type="ECO:0000313" key="11">
    <source>
        <dbReference type="Proteomes" id="UP001164803"/>
    </source>
</evidence>
<evidence type="ECO:0000256" key="6">
    <source>
        <dbReference type="ARBA" id="ARBA00022777"/>
    </source>
</evidence>
<evidence type="ECO:0000259" key="9">
    <source>
        <dbReference type="PROSITE" id="PS50109"/>
    </source>
</evidence>
<evidence type="ECO:0000256" key="7">
    <source>
        <dbReference type="ARBA" id="ARBA00022840"/>
    </source>
</evidence>
<protein>
    <recommendedName>
        <fullName evidence="2">histidine kinase</fullName>
        <ecNumber evidence="2">2.7.13.3</ecNumber>
    </recommendedName>
</protein>
<name>A0ABY6Z3I5_9BACL</name>
<dbReference type="Pfam" id="PF02518">
    <property type="entry name" value="HATPase_c"/>
    <property type="match status" value="1"/>
</dbReference>
<evidence type="ECO:0000313" key="10">
    <source>
        <dbReference type="EMBL" id="WAH36854.1"/>
    </source>
</evidence>
<keyword evidence="4" id="KW-0808">Transferase</keyword>
<comment type="catalytic activity">
    <reaction evidence="1">
        <text>ATP + protein L-histidine = ADP + protein N-phospho-L-histidine.</text>
        <dbReference type="EC" id="2.7.13.3"/>
    </reaction>
</comment>
<keyword evidence="7 10" id="KW-0067">ATP-binding</keyword>
<proteinExistence type="predicted"/>
<dbReference type="SUPFAM" id="SSF47384">
    <property type="entry name" value="Homodimeric domain of signal transducing histidine kinase"/>
    <property type="match status" value="1"/>
</dbReference>
<dbReference type="GO" id="GO:0005524">
    <property type="term" value="F:ATP binding"/>
    <property type="evidence" value="ECO:0007669"/>
    <property type="project" value="UniProtKB-KW"/>
</dbReference>
<keyword evidence="8" id="KW-0902">Two-component regulatory system</keyword>
<evidence type="ECO:0000256" key="3">
    <source>
        <dbReference type="ARBA" id="ARBA00022553"/>
    </source>
</evidence>
<dbReference type="RefSeq" id="WP_268044247.1">
    <property type="nucleotide sequence ID" value="NZ_CP104064.1"/>
</dbReference>
<dbReference type="InterPro" id="IPR005467">
    <property type="entry name" value="His_kinase_dom"/>
</dbReference>
<dbReference type="InterPro" id="IPR036890">
    <property type="entry name" value="HATPase_C_sf"/>
</dbReference>
<dbReference type="Pfam" id="PF00512">
    <property type="entry name" value="HisKA"/>
    <property type="match status" value="1"/>
</dbReference>
<dbReference type="SMART" id="SM00387">
    <property type="entry name" value="HATPase_c"/>
    <property type="match status" value="1"/>
</dbReference>
<dbReference type="Gene3D" id="3.30.565.10">
    <property type="entry name" value="Histidine kinase-like ATPase, C-terminal domain"/>
    <property type="match status" value="1"/>
</dbReference>
<keyword evidence="5" id="KW-0547">Nucleotide-binding</keyword>
<evidence type="ECO:0000256" key="8">
    <source>
        <dbReference type="ARBA" id="ARBA00023012"/>
    </source>
</evidence>
<feature type="domain" description="Histidine kinase" evidence="9">
    <location>
        <begin position="31"/>
        <end position="244"/>
    </location>
</feature>
<reference evidence="10" key="1">
    <citation type="submission" date="2022-08" db="EMBL/GenBank/DDBJ databases">
        <title>Alicyclobacillus dauci DSM2870, complete genome.</title>
        <authorList>
            <person name="Wang Q."/>
            <person name="Cai R."/>
            <person name="Wang Z."/>
        </authorList>
    </citation>
    <scope>NUCLEOTIDE SEQUENCE</scope>
    <source>
        <strain evidence="10">DSM 28700</strain>
    </source>
</reference>
<keyword evidence="3" id="KW-0597">Phosphoprotein</keyword>
<dbReference type="PROSITE" id="PS50109">
    <property type="entry name" value="HIS_KIN"/>
    <property type="match status" value="1"/>
</dbReference>
<dbReference type="PANTHER" id="PTHR43065">
    <property type="entry name" value="SENSOR HISTIDINE KINASE"/>
    <property type="match status" value="1"/>
</dbReference>
<sequence length="244" mass="26859">MEQESQATTRNIRSAPDRALPLETLGQIATSIAHEIRNPLTSVRGLVQLLEPDLARLGKEQWASIILGEIARVNLVITEFLQTTKPRAPVKERVLVSDLLDELLLPCLSCGHAVLQNVQILRGHIDPPGLTVAVDKSQLGEILLNMTRNATESIRQTCKTDGYVLFSASQIGDRIRVSIRDNGIGIADDVRTRMFDPFYTTKYDGTGLGLSQCLYIMEMHEGSISVDSSPGHGATFHLWFPTVA</sequence>
<evidence type="ECO:0000256" key="4">
    <source>
        <dbReference type="ARBA" id="ARBA00022679"/>
    </source>
</evidence>
<dbReference type="PRINTS" id="PR00344">
    <property type="entry name" value="BCTRLSENSOR"/>
</dbReference>
<dbReference type="EC" id="2.7.13.3" evidence="2"/>
<accession>A0ABY6Z3I5</accession>
<dbReference type="InterPro" id="IPR004358">
    <property type="entry name" value="Sig_transdc_His_kin-like_C"/>
</dbReference>